<evidence type="ECO:0000256" key="1">
    <source>
        <dbReference type="SAM" id="MobiDB-lite"/>
    </source>
</evidence>
<evidence type="ECO:0000313" key="3">
    <source>
        <dbReference type="Proteomes" id="UP000290289"/>
    </source>
</evidence>
<sequence length="79" mass="8698">MWKSSNKSEPIVDEDKESNSSPLSVLTYAAAPQLTLSKIKSSRSLPVIVAVRHGRTKSDTPKMVKKRKDEASDKPATED</sequence>
<organism evidence="2 3">
    <name type="scientific">Malus domestica</name>
    <name type="common">Apple</name>
    <name type="synonym">Pyrus malus</name>
    <dbReference type="NCBI Taxonomy" id="3750"/>
    <lineage>
        <taxon>Eukaryota</taxon>
        <taxon>Viridiplantae</taxon>
        <taxon>Streptophyta</taxon>
        <taxon>Embryophyta</taxon>
        <taxon>Tracheophyta</taxon>
        <taxon>Spermatophyta</taxon>
        <taxon>Magnoliopsida</taxon>
        <taxon>eudicotyledons</taxon>
        <taxon>Gunneridae</taxon>
        <taxon>Pentapetalae</taxon>
        <taxon>rosids</taxon>
        <taxon>fabids</taxon>
        <taxon>Rosales</taxon>
        <taxon>Rosaceae</taxon>
        <taxon>Amygdaloideae</taxon>
        <taxon>Maleae</taxon>
        <taxon>Malus</taxon>
    </lineage>
</organism>
<feature type="compositionally biased region" description="Basic and acidic residues" evidence="1">
    <location>
        <begin position="56"/>
        <end position="79"/>
    </location>
</feature>
<accession>A0A498IG41</accession>
<dbReference type="Proteomes" id="UP000290289">
    <property type="component" value="Chromosome 12"/>
</dbReference>
<feature type="region of interest" description="Disordered" evidence="1">
    <location>
        <begin position="1"/>
        <end position="23"/>
    </location>
</feature>
<reference evidence="2 3" key="1">
    <citation type="submission" date="2018-10" db="EMBL/GenBank/DDBJ databases">
        <title>A high-quality apple genome assembly.</title>
        <authorList>
            <person name="Hu J."/>
        </authorList>
    </citation>
    <scope>NUCLEOTIDE SEQUENCE [LARGE SCALE GENOMIC DNA]</scope>
    <source>
        <strain evidence="3">cv. HFTH1</strain>
        <tissue evidence="2">Young leaf</tissue>
    </source>
</reference>
<protein>
    <submittedName>
        <fullName evidence="2">Uncharacterized protein</fullName>
    </submittedName>
</protein>
<feature type="region of interest" description="Disordered" evidence="1">
    <location>
        <begin position="51"/>
        <end position="79"/>
    </location>
</feature>
<evidence type="ECO:0000313" key="2">
    <source>
        <dbReference type="EMBL" id="RXH82336.1"/>
    </source>
</evidence>
<comment type="caution">
    <text evidence="2">The sequence shown here is derived from an EMBL/GenBank/DDBJ whole genome shotgun (WGS) entry which is preliminary data.</text>
</comment>
<dbReference type="AlphaFoldDB" id="A0A498IG41"/>
<name>A0A498IG41_MALDO</name>
<dbReference type="EMBL" id="RDQH01000338">
    <property type="protein sequence ID" value="RXH82336.1"/>
    <property type="molecule type" value="Genomic_DNA"/>
</dbReference>
<gene>
    <name evidence="2" type="ORF">DVH24_036677</name>
</gene>
<proteinExistence type="predicted"/>
<keyword evidence="3" id="KW-1185">Reference proteome</keyword>